<gene>
    <name evidence="1" type="ORF">C2G38_1978282</name>
</gene>
<feature type="non-terminal residue" evidence="1">
    <location>
        <position position="1"/>
    </location>
</feature>
<reference evidence="1 2" key="1">
    <citation type="submission" date="2018-06" db="EMBL/GenBank/DDBJ databases">
        <title>Comparative genomics reveals the genomic features of Rhizophagus irregularis, R. cerebriforme, R. diaphanum and Gigaspora rosea, and their symbiotic lifestyle signature.</title>
        <authorList>
            <person name="Morin E."/>
            <person name="San Clemente H."/>
            <person name="Chen E.C.H."/>
            <person name="De La Providencia I."/>
            <person name="Hainaut M."/>
            <person name="Kuo A."/>
            <person name="Kohler A."/>
            <person name="Murat C."/>
            <person name="Tang N."/>
            <person name="Roy S."/>
            <person name="Loubradou J."/>
            <person name="Henrissat B."/>
            <person name="Grigoriev I.V."/>
            <person name="Corradi N."/>
            <person name="Roux C."/>
            <person name="Martin F.M."/>
        </authorList>
    </citation>
    <scope>NUCLEOTIDE SEQUENCE [LARGE SCALE GENOMIC DNA]</scope>
    <source>
        <strain evidence="1 2">DAOM 194757</strain>
    </source>
</reference>
<sequence>PPVDKVILRFYADIMEKCWSKNLEDRPTAEELCEKFKEWSDDETKIRELDECVIENNHVMRSNSDMNYYSKLISYSSEDQFVIN</sequence>
<dbReference type="InterPro" id="IPR011009">
    <property type="entry name" value="Kinase-like_dom_sf"/>
</dbReference>
<dbReference type="Gene3D" id="1.10.510.10">
    <property type="entry name" value="Transferase(Phosphotransferase) domain 1"/>
    <property type="match status" value="1"/>
</dbReference>
<name>A0A397UMG5_9GLOM</name>
<dbReference type="SUPFAM" id="SSF56112">
    <property type="entry name" value="Protein kinase-like (PK-like)"/>
    <property type="match status" value="1"/>
</dbReference>
<accession>A0A397UMG5</accession>
<dbReference type="Proteomes" id="UP000266673">
    <property type="component" value="Unassembled WGS sequence"/>
</dbReference>
<protein>
    <recommendedName>
        <fullName evidence="3">Serine-threonine/tyrosine-protein kinase catalytic domain-containing protein</fullName>
    </recommendedName>
</protein>
<evidence type="ECO:0000313" key="2">
    <source>
        <dbReference type="Proteomes" id="UP000266673"/>
    </source>
</evidence>
<comment type="caution">
    <text evidence="1">The sequence shown here is derived from an EMBL/GenBank/DDBJ whole genome shotgun (WGS) entry which is preliminary data.</text>
</comment>
<evidence type="ECO:0008006" key="3">
    <source>
        <dbReference type="Google" id="ProtNLM"/>
    </source>
</evidence>
<keyword evidence="2" id="KW-1185">Reference proteome</keyword>
<organism evidence="1 2">
    <name type="scientific">Gigaspora rosea</name>
    <dbReference type="NCBI Taxonomy" id="44941"/>
    <lineage>
        <taxon>Eukaryota</taxon>
        <taxon>Fungi</taxon>
        <taxon>Fungi incertae sedis</taxon>
        <taxon>Mucoromycota</taxon>
        <taxon>Glomeromycotina</taxon>
        <taxon>Glomeromycetes</taxon>
        <taxon>Diversisporales</taxon>
        <taxon>Gigasporaceae</taxon>
        <taxon>Gigaspora</taxon>
    </lineage>
</organism>
<dbReference type="AlphaFoldDB" id="A0A397UMG5"/>
<dbReference type="EMBL" id="QKWP01001133">
    <property type="protein sequence ID" value="RIB11432.1"/>
    <property type="molecule type" value="Genomic_DNA"/>
</dbReference>
<proteinExistence type="predicted"/>
<evidence type="ECO:0000313" key="1">
    <source>
        <dbReference type="EMBL" id="RIB11432.1"/>
    </source>
</evidence>
<dbReference type="OrthoDB" id="2470675at2759"/>